<dbReference type="Proteomes" id="UP000663829">
    <property type="component" value="Unassembled WGS sequence"/>
</dbReference>
<proteinExistence type="predicted"/>
<name>A0A816FFT5_9BILA</name>
<accession>A0A816FFT5</accession>
<evidence type="ECO:0000313" key="2">
    <source>
        <dbReference type="EMBL" id="CAF4608986.1"/>
    </source>
</evidence>
<dbReference type="EMBL" id="CAJNOQ010055892">
    <property type="protein sequence ID" value="CAF1660944.1"/>
    <property type="molecule type" value="Genomic_DNA"/>
</dbReference>
<reference evidence="1" key="1">
    <citation type="submission" date="2021-02" db="EMBL/GenBank/DDBJ databases">
        <authorList>
            <person name="Nowell W R."/>
        </authorList>
    </citation>
    <scope>NUCLEOTIDE SEQUENCE</scope>
</reference>
<dbReference type="OrthoDB" id="10617814at2759"/>
<organism evidence="1 3">
    <name type="scientific">Didymodactylos carnosus</name>
    <dbReference type="NCBI Taxonomy" id="1234261"/>
    <lineage>
        <taxon>Eukaryota</taxon>
        <taxon>Metazoa</taxon>
        <taxon>Spiralia</taxon>
        <taxon>Gnathifera</taxon>
        <taxon>Rotifera</taxon>
        <taxon>Eurotatoria</taxon>
        <taxon>Bdelloidea</taxon>
        <taxon>Philodinida</taxon>
        <taxon>Philodinidae</taxon>
        <taxon>Didymodactylos</taxon>
    </lineage>
</organism>
<keyword evidence="3" id="KW-1185">Reference proteome</keyword>
<gene>
    <name evidence="1" type="ORF">GPM918_LOCUS45975</name>
    <name evidence="2" type="ORF">SRO942_LOCUS49140</name>
</gene>
<sequence>MEGHDKKNKVATKEVHVQTEQKIGKNVHVQTEQTAITLDGEQTNDRLHAMSKGVEIKSDSPHKFDELHLNLNEEETLDQKQAKYSDNALDGSMTKYRRVVETSTEEQILTTTNIINAIGADLAPVTGYAEERLLPLSKACAPLPNIIDDLSG</sequence>
<feature type="non-terminal residue" evidence="1">
    <location>
        <position position="152"/>
    </location>
</feature>
<protein>
    <submittedName>
        <fullName evidence="1">Uncharacterized protein</fullName>
    </submittedName>
</protein>
<dbReference type="Proteomes" id="UP000681722">
    <property type="component" value="Unassembled WGS sequence"/>
</dbReference>
<dbReference type="EMBL" id="CAJOBC010129909">
    <property type="protein sequence ID" value="CAF4608986.1"/>
    <property type="molecule type" value="Genomic_DNA"/>
</dbReference>
<comment type="caution">
    <text evidence="1">The sequence shown here is derived from an EMBL/GenBank/DDBJ whole genome shotgun (WGS) entry which is preliminary data.</text>
</comment>
<dbReference type="AlphaFoldDB" id="A0A816FFT5"/>
<evidence type="ECO:0000313" key="1">
    <source>
        <dbReference type="EMBL" id="CAF1660944.1"/>
    </source>
</evidence>
<evidence type="ECO:0000313" key="3">
    <source>
        <dbReference type="Proteomes" id="UP000663829"/>
    </source>
</evidence>